<feature type="region of interest" description="Disordered" evidence="1">
    <location>
        <begin position="1"/>
        <end position="21"/>
    </location>
</feature>
<evidence type="ECO:0000256" key="1">
    <source>
        <dbReference type="SAM" id="MobiDB-lite"/>
    </source>
</evidence>
<reference evidence="2 3" key="1">
    <citation type="submission" date="2017-10" db="EMBL/GenBank/DDBJ databases">
        <title>Resolving the taxonomy of Roseburia spp., Eubacterium rectale and Agathobacter spp. through phylogenomic analysis.</title>
        <authorList>
            <person name="Sheridan P.O."/>
            <person name="Walker A.W."/>
            <person name="Duncan S.H."/>
            <person name="Scott K.P."/>
            <person name="Toole P.W.O."/>
            <person name="Luis P."/>
            <person name="Flint H.J."/>
        </authorList>
    </citation>
    <scope>NUCLEOTIDE SEQUENCE [LARGE SCALE GENOMIC DNA]</scope>
    <source>
        <strain evidence="2 3">JK626</strain>
    </source>
</reference>
<dbReference type="Proteomes" id="UP000225889">
    <property type="component" value="Unassembled WGS sequence"/>
</dbReference>
<comment type="caution">
    <text evidence="2">The sequence shown here is derived from an EMBL/GenBank/DDBJ whole genome shotgun (WGS) entry which is preliminary data.</text>
</comment>
<gene>
    <name evidence="2" type="ORF">CSX01_06370</name>
</gene>
<dbReference type="RefSeq" id="WP_099391817.1">
    <property type="nucleotide sequence ID" value="NZ_PDYF01000011.1"/>
</dbReference>
<feature type="region of interest" description="Disordered" evidence="1">
    <location>
        <begin position="149"/>
        <end position="211"/>
    </location>
</feature>
<reference evidence="2 3" key="2">
    <citation type="submission" date="2017-10" db="EMBL/GenBank/DDBJ databases">
        <authorList>
            <person name="Banno H."/>
            <person name="Chua N.-H."/>
        </authorList>
    </citation>
    <scope>NUCLEOTIDE SEQUENCE [LARGE SCALE GENOMIC DNA]</scope>
    <source>
        <strain evidence="2 3">JK626</strain>
    </source>
</reference>
<proteinExistence type="predicted"/>
<feature type="compositionally biased region" description="Low complexity" evidence="1">
    <location>
        <begin position="84"/>
        <end position="104"/>
    </location>
</feature>
<evidence type="ECO:0000313" key="3">
    <source>
        <dbReference type="Proteomes" id="UP000225889"/>
    </source>
</evidence>
<name>A0A2G3DV76_9FIRM</name>
<feature type="region of interest" description="Disordered" evidence="1">
    <location>
        <begin position="52"/>
        <end position="106"/>
    </location>
</feature>
<accession>A0A2G3DV76</accession>
<dbReference type="EMBL" id="PDYF01000011">
    <property type="protein sequence ID" value="PHU34957.1"/>
    <property type="molecule type" value="Genomic_DNA"/>
</dbReference>
<dbReference type="AlphaFoldDB" id="A0A2G3DV76"/>
<sequence>MPQNRGEYSNRMNANQQNEMSTPIRKSSLRNFFQHNQEILNQAEQRLNAQQGLGGLNPRTVNPLNSPIAQGPRSRFTLNQPTAQNNISQNNNPQNNNPQNNNNNRTYRITNTVDSMERHRKRLNKNSNINNNNVNLDFVRPDLFVQPQTRFTTTPLPPDNSSNSRSASSNNSNSYTAIDNNTSNRAGATKVKNEASSSNAQTRQRRNANHQ</sequence>
<feature type="compositionally biased region" description="Polar residues" evidence="1">
    <location>
        <begin position="175"/>
        <end position="186"/>
    </location>
</feature>
<protein>
    <submittedName>
        <fullName evidence="2">Uncharacterized protein</fullName>
    </submittedName>
</protein>
<feature type="compositionally biased region" description="Polar residues" evidence="1">
    <location>
        <begin position="59"/>
        <end position="68"/>
    </location>
</feature>
<feature type="compositionally biased region" description="Low complexity" evidence="1">
    <location>
        <begin position="160"/>
        <end position="174"/>
    </location>
</feature>
<evidence type="ECO:0000313" key="2">
    <source>
        <dbReference type="EMBL" id="PHU34957.1"/>
    </source>
</evidence>
<organism evidence="2 3">
    <name type="scientific">Pseudobutyrivibrio ruminis</name>
    <dbReference type="NCBI Taxonomy" id="46206"/>
    <lineage>
        <taxon>Bacteria</taxon>
        <taxon>Bacillati</taxon>
        <taxon>Bacillota</taxon>
        <taxon>Clostridia</taxon>
        <taxon>Lachnospirales</taxon>
        <taxon>Lachnospiraceae</taxon>
        <taxon>Pseudobutyrivibrio</taxon>
    </lineage>
</organism>